<dbReference type="AlphaFoldDB" id="A0A7X0FR31"/>
<keyword evidence="3" id="KW-1185">Reference proteome</keyword>
<dbReference type="Proteomes" id="UP000537775">
    <property type="component" value="Unassembled WGS sequence"/>
</dbReference>
<accession>A0A7X0FR31</accession>
<dbReference type="SUPFAM" id="SSF55154">
    <property type="entry name" value="CYTH-like phosphatases"/>
    <property type="match status" value="1"/>
</dbReference>
<dbReference type="EMBL" id="JACHML010000001">
    <property type="protein sequence ID" value="MBB6391645.1"/>
    <property type="molecule type" value="Genomic_DNA"/>
</dbReference>
<dbReference type="CDD" id="cd07374">
    <property type="entry name" value="CYTH-like_Pase"/>
    <property type="match status" value="1"/>
</dbReference>
<gene>
    <name evidence="2" type="ORF">HD594_001958</name>
</gene>
<organism evidence="2 3">
    <name type="scientific">Microbacterium thalassium</name>
    <dbReference type="NCBI Taxonomy" id="362649"/>
    <lineage>
        <taxon>Bacteria</taxon>
        <taxon>Bacillati</taxon>
        <taxon>Actinomycetota</taxon>
        <taxon>Actinomycetes</taxon>
        <taxon>Micrococcales</taxon>
        <taxon>Microbacteriaceae</taxon>
        <taxon>Microbacterium</taxon>
    </lineage>
</organism>
<evidence type="ECO:0000313" key="2">
    <source>
        <dbReference type="EMBL" id="MBB6391645.1"/>
    </source>
</evidence>
<evidence type="ECO:0000259" key="1">
    <source>
        <dbReference type="PROSITE" id="PS51707"/>
    </source>
</evidence>
<sequence length="214" mass="23196">MTTEQAPGAHDGPSHSVEIELKFDVDEDTAMPDWSALPGVASVGEAEVRELDAQYFDTTEYALAHAGFALRRRSGGPDAGWHIKGPRQGLGRSETHWPLTDDDTVPGALRDAIARVTDQELHPLARIRNTRTAYALRNAAGELVAEYDDDRVRTRDERSGIERAWREWEIELGPAAPTGEAERRDLLLAIAQAAHAAGARNAASASKLGRALGA</sequence>
<name>A0A7X0FR31_9MICO</name>
<feature type="domain" description="CYTH" evidence="1">
    <location>
        <begin position="16"/>
        <end position="208"/>
    </location>
</feature>
<proteinExistence type="predicted"/>
<comment type="caution">
    <text evidence="2">The sequence shown here is derived from an EMBL/GenBank/DDBJ whole genome shotgun (WGS) entry which is preliminary data.</text>
</comment>
<reference evidence="2 3" key="1">
    <citation type="submission" date="2020-08" db="EMBL/GenBank/DDBJ databases">
        <title>Sequencing the genomes of 1000 actinobacteria strains.</title>
        <authorList>
            <person name="Klenk H.-P."/>
        </authorList>
    </citation>
    <scope>NUCLEOTIDE SEQUENCE [LARGE SCALE GENOMIC DNA]</scope>
    <source>
        <strain evidence="2 3">DSM 12511</strain>
    </source>
</reference>
<dbReference type="InterPro" id="IPR023577">
    <property type="entry name" value="CYTH_domain"/>
</dbReference>
<dbReference type="SMART" id="SM01118">
    <property type="entry name" value="CYTH"/>
    <property type="match status" value="1"/>
</dbReference>
<dbReference type="Pfam" id="PF01928">
    <property type="entry name" value="CYTH"/>
    <property type="match status" value="1"/>
</dbReference>
<evidence type="ECO:0000313" key="3">
    <source>
        <dbReference type="Proteomes" id="UP000537775"/>
    </source>
</evidence>
<dbReference type="Gene3D" id="2.40.320.10">
    <property type="entry name" value="Hypothetical Protein Pfu-838710-001"/>
    <property type="match status" value="1"/>
</dbReference>
<dbReference type="PROSITE" id="PS51707">
    <property type="entry name" value="CYTH"/>
    <property type="match status" value="1"/>
</dbReference>
<protein>
    <recommendedName>
        <fullName evidence="1">CYTH domain-containing protein</fullName>
    </recommendedName>
</protein>
<dbReference type="InterPro" id="IPR033469">
    <property type="entry name" value="CYTH-like_dom_sf"/>
</dbReference>
<dbReference type="RefSeq" id="WP_184750794.1">
    <property type="nucleotide sequence ID" value="NZ_BAAAJR010000006.1"/>
</dbReference>